<sequence length="238" mass="24973">MLWKASFFICWIAGQLPVQRTISCVFGGNQGGFTEAIPAGRQKPAPPEGKKGSRSQACVVEVSPHPTSIKETSEAPGAVTPTVGGARWSRQALWGCTLVSNTVLSALGCSKAGQAEALAPSRPTSAVSNCKHLDASPEGSCGLPGRADGRAGEMMLSAQEPSADDRNKAPWTVRKPPQPIGPESREEHDLWATTSGHPGRDLCVSVDTVQLECGRCLVYAGGPAWAKCQKPESEAPSQ</sequence>
<evidence type="ECO:0000313" key="2">
    <source>
        <dbReference type="Proteomes" id="UP001162501"/>
    </source>
</evidence>
<name>A0ACB0E6H3_RANTA</name>
<proteinExistence type="predicted"/>
<dbReference type="Proteomes" id="UP001162501">
    <property type="component" value="Chromosome 16"/>
</dbReference>
<protein>
    <submittedName>
        <fullName evidence="1">Uncharacterized protein</fullName>
    </submittedName>
</protein>
<evidence type="ECO:0000313" key="1">
    <source>
        <dbReference type="EMBL" id="CAI9696187.1"/>
    </source>
</evidence>
<organism evidence="1 2">
    <name type="scientific">Rangifer tarandus platyrhynchus</name>
    <name type="common">Svalbard reindeer</name>
    <dbReference type="NCBI Taxonomy" id="3082113"/>
    <lineage>
        <taxon>Eukaryota</taxon>
        <taxon>Metazoa</taxon>
        <taxon>Chordata</taxon>
        <taxon>Craniata</taxon>
        <taxon>Vertebrata</taxon>
        <taxon>Euteleostomi</taxon>
        <taxon>Mammalia</taxon>
        <taxon>Eutheria</taxon>
        <taxon>Laurasiatheria</taxon>
        <taxon>Artiodactyla</taxon>
        <taxon>Ruminantia</taxon>
        <taxon>Pecora</taxon>
        <taxon>Cervidae</taxon>
        <taxon>Odocoileinae</taxon>
        <taxon>Rangifer</taxon>
    </lineage>
</organism>
<reference evidence="1" key="1">
    <citation type="submission" date="2023-05" db="EMBL/GenBank/DDBJ databases">
        <authorList>
            <consortium name="ELIXIR-Norway"/>
        </authorList>
    </citation>
    <scope>NUCLEOTIDE SEQUENCE</scope>
</reference>
<gene>
    <name evidence="1" type="ORF">MRATA1EN3_LOCUS7400</name>
</gene>
<dbReference type="EMBL" id="OX596100">
    <property type="protein sequence ID" value="CAI9696187.1"/>
    <property type="molecule type" value="Genomic_DNA"/>
</dbReference>
<accession>A0ACB0E6H3</accession>